<sequence length="90" mass="10343">MQCFIYKSLKKDELYLYLDKKDDFSALPADLFASLGRLQFVMELELTPERKLAREKVEKVIASLRAKGFFVQLPPTRLADPLSLANAKLH</sequence>
<keyword evidence="4" id="KW-1185">Reference proteome</keyword>
<dbReference type="PROSITE" id="PS51648">
    <property type="entry name" value="YCGL"/>
    <property type="match status" value="1"/>
</dbReference>
<dbReference type="InterPro" id="IPR027354">
    <property type="entry name" value="YcgL_dom"/>
</dbReference>
<organism evidence="3 4">
    <name type="scientific">Methylomonas koyamae</name>
    <dbReference type="NCBI Taxonomy" id="702114"/>
    <lineage>
        <taxon>Bacteria</taxon>
        <taxon>Pseudomonadati</taxon>
        <taxon>Pseudomonadota</taxon>
        <taxon>Gammaproteobacteria</taxon>
        <taxon>Methylococcales</taxon>
        <taxon>Methylococcaceae</taxon>
        <taxon>Methylomonas</taxon>
    </lineage>
</organism>
<feature type="domain" description="YcgL" evidence="2">
    <location>
        <begin position="1"/>
        <end position="89"/>
    </location>
</feature>
<dbReference type="PANTHER" id="PTHR38109:SF1">
    <property type="entry name" value="PROTEIN YCGL"/>
    <property type="match status" value="1"/>
</dbReference>
<proteinExistence type="inferred from homology"/>
<dbReference type="STRING" id="702114.A1355_02145"/>
<gene>
    <name evidence="3" type="ORF">A1355_02145</name>
</gene>
<dbReference type="Proteomes" id="UP000077628">
    <property type="component" value="Unassembled WGS sequence"/>
</dbReference>
<accession>A0A177NYU7</accession>
<dbReference type="RefSeq" id="WP_064026405.1">
    <property type="nucleotide sequence ID" value="NZ_LUUK01000078.1"/>
</dbReference>
<dbReference type="HAMAP" id="MF_01866">
    <property type="entry name" value="UPF0745"/>
    <property type="match status" value="1"/>
</dbReference>
<dbReference type="OrthoDB" id="7062382at2"/>
<dbReference type="Pfam" id="PF05166">
    <property type="entry name" value="YcgL"/>
    <property type="match status" value="1"/>
</dbReference>
<dbReference type="PANTHER" id="PTHR38109">
    <property type="entry name" value="PROTEIN YCGL"/>
    <property type="match status" value="1"/>
</dbReference>
<dbReference type="AlphaFoldDB" id="A0A177NYU7"/>
<comment type="caution">
    <text evidence="3">The sequence shown here is derived from an EMBL/GenBank/DDBJ whole genome shotgun (WGS) entry which is preliminary data.</text>
</comment>
<name>A0A177NYU7_9GAMM</name>
<dbReference type="Gene3D" id="3.10.510.20">
    <property type="entry name" value="YcgL domain"/>
    <property type="match status" value="1"/>
</dbReference>
<evidence type="ECO:0000313" key="3">
    <source>
        <dbReference type="EMBL" id="OAI22433.1"/>
    </source>
</evidence>
<evidence type="ECO:0000259" key="2">
    <source>
        <dbReference type="PROSITE" id="PS51648"/>
    </source>
</evidence>
<dbReference type="InterPro" id="IPR038068">
    <property type="entry name" value="YcgL-like_sf"/>
</dbReference>
<dbReference type="SUPFAM" id="SSF160191">
    <property type="entry name" value="YcgL-like"/>
    <property type="match status" value="1"/>
</dbReference>
<protein>
    <recommendedName>
        <fullName evidence="1">YcgL domain-containing protein A1355_02145</fullName>
    </recommendedName>
</protein>
<evidence type="ECO:0000256" key="1">
    <source>
        <dbReference type="HAMAP-Rule" id="MF_01866"/>
    </source>
</evidence>
<dbReference type="EMBL" id="LUUK01000078">
    <property type="protein sequence ID" value="OAI22433.1"/>
    <property type="molecule type" value="Genomic_DNA"/>
</dbReference>
<evidence type="ECO:0000313" key="4">
    <source>
        <dbReference type="Proteomes" id="UP000077628"/>
    </source>
</evidence>
<reference evidence="4" key="1">
    <citation type="submission" date="2016-03" db="EMBL/GenBank/DDBJ databases">
        <authorList>
            <person name="Heylen K."/>
            <person name="De Vos P."/>
            <person name="Vekeman B."/>
        </authorList>
    </citation>
    <scope>NUCLEOTIDE SEQUENCE [LARGE SCALE GENOMIC DNA]</scope>
    <source>
        <strain evidence="4">R-45383</strain>
    </source>
</reference>